<dbReference type="Proteomes" id="UP000251213">
    <property type="component" value="Unassembled WGS sequence"/>
</dbReference>
<dbReference type="RefSeq" id="WP_113658428.1">
    <property type="nucleotide sequence ID" value="NZ_KZ845665.1"/>
</dbReference>
<dbReference type="OrthoDB" id="9789406at2"/>
<dbReference type="SUPFAM" id="SSF52833">
    <property type="entry name" value="Thioredoxin-like"/>
    <property type="match status" value="1"/>
</dbReference>
<sequence>MDFYNMVVRTAQGIEKSLQEYKGFPVLIVNVASKCGYTPQYKDLEKLYQTYRDQGLRLLAFPSNDFGGQEPGTIEEIRQFCRTNYGVTFEVFDKVHAQGDEIHSLYRWLTSQDQEGQVKWNFEKFLISKDGKLIRRFRSNVNPLDPKVVQLIEQAL</sequence>
<evidence type="ECO:0000313" key="7">
    <source>
        <dbReference type="Proteomes" id="UP000251213"/>
    </source>
</evidence>
<keyword evidence="7" id="KW-1185">Reference proteome</keyword>
<keyword evidence="3 5" id="KW-0560">Oxidoreductase</keyword>
<dbReference type="InterPro" id="IPR000889">
    <property type="entry name" value="Glutathione_peroxidase"/>
</dbReference>
<evidence type="ECO:0000256" key="2">
    <source>
        <dbReference type="ARBA" id="ARBA00022559"/>
    </source>
</evidence>
<keyword evidence="2 5" id="KW-0575">Peroxidase</keyword>
<feature type="active site" evidence="4">
    <location>
        <position position="35"/>
    </location>
</feature>
<dbReference type="Pfam" id="PF00255">
    <property type="entry name" value="GSHPx"/>
    <property type="match status" value="1"/>
</dbReference>
<dbReference type="FunFam" id="3.40.30.10:FF:000010">
    <property type="entry name" value="Glutathione peroxidase"/>
    <property type="match status" value="1"/>
</dbReference>
<dbReference type="PROSITE" id="PS00460">
    <property type="entry name" value="GLUTATHIONE_PEROXID_1"/>
    <property type="match status" value="1"/>
</dbReference>
<dbReference type="PANTHER" id="PTHR11592:SF78">
    <property type="entry name" value="GLUTATHIONE PEROXIDASE"/>
    <property type="match status" value="1"/>
</dbReference>
<dbReference type="GO" id="GO:0004601">
    <property type="term" value="F:peroxidase activity"/>
    <property type="evidence" value="ECO:0007669"/>
    <property type="project" value="UniProtKB-KW"/>
</dbReference>
<comment type="similarity">
    <text evidence="1 5">Belongs to the glutathione peroxidase family.</text>
</comment>
<dbReference type="GO" id="GO:0034599">
    <property type="term" value="P:cellular response to oxidative stress"/>
    <property type="evidence" value="ECO:0007669"/>
    <property type="project" value="TreeGrafter"/>
</dbReference>
<organism evidence="6 7">
    <name type="scientific">Thermoflavimicrobium daqui</name>
    <dbReference type="NCBI Taxonomy" id="2137476"/>
    <lineage>
        <taxon>Bacteria</taxon>
        <taxon>Bacillati</taxon>
        <taxon>Bacillota</taxon>
        <taxon>Bacilli</taxon>
        <taxon>Bacillales</taxon>
        <taxon>Thermoactinomycetaceae</taxon>
        <taxon>Thermoflavimicrobium</taxon>
    </lineage>
</organism>
<name>A0A364K690_9BACL</name>
<evidence type="ECO:0000256" key="1">
    <source>
        <dbReference type="ARBA" id="ARBA00006926"/>
    </source>
</evidence>
<evidence type="ECO:0000256" key="4">
    <source>
        <dbReference type="PIRSR" id="PIRSR000303-1"/>
    </source>
</evidence>
<dbReference type="InterPro" id="IPR036249">
    <property type="entry name" value="Thioredoxin-like_sf"/>
</dbReference>
<proteinExistence type="inferred from homology"/>
<evidence type="ECO:0000256" key="5">
    <source>
        <dbReference type="RuleBase" id="RU000499"/>
    </source>
</evidence>
<accession>A0A364K690</accession>
<dbReference type="PANTHER" id="PTHR11592">
    <property type="entry name" value="GLUTATHIONE PEROXIDASE"/>
    <property type="match status" value="1"/>
</dbReference>
<dbReference type="PIRSF" id="PIRSF000303">
    <property type="entry name" value="Glutathion_perox"/>
    <property type="match status" value="1"/>
</dbReference>
<dbReference type="PROSITE" id="PS51355">
    <property type="entry name" value="GLUTATHIONE_PEROXID_3"/>
    <property type="match status" value="1"/>
</dbReference>
<evidence type="ECO:0000313" key="6">
    <source>
        <dbReference type="EMBL" id="RAL25814.1"/>
    </source>
</evidence>
<gene>
    <name evidence="6" type="ORF">DL897_06985</name>
</gene>
<evidence type="ECO:0000256" key="3">
    <source>
        <dbReference type="ARBA" id="ARBA00023002"/>
    </source>
</evidence>
<dbReference type="EMBL" id="QJKK01000003">
    <property type="protein sequence ID" value="RAL25814.1"/>
    <property type="molecule type" value="Genomic_DNA"/>
</dbReference>
<reference evidence="6 7" key="2">
    <citation type="submission" date="2018-06" db="EMBL/GenBank/DDBJ databases">
        <authorList>
            <person name="Zhirakovskaya E."/>
        </authorList>
    </citation>
    <scope>NUCLEOTIDE SEQUENCE [LARGE SCALE GENOMIC DNA]</scope>
    <source>
        <strain evidence="6 7">FBKL4.011</strain>
    </source>
</reference>
<dbReference type="AlphaFoldDB" id="A0A364K690"/>
<comment type="caution">
    <text evidence="6">The sequence shown here is derived from an EMBL/GenBank/DDBJ whole genome shotgun (WGS) entry which is preliminary data.</text>
</comment>
<reference evidence="6 7" key="1">
    <citation type="submission" date="2018-06" db="EMBL/GenBank/DDBJ databases">
        <title>Thermoflavimicrobium daqus sp. nov., a thermophilic microbe isolated from Moutai-flavour Daqu.</title>
        <authorList>
            <person name="Wang X."/>
            <person name="Zhou H."/>
        </authorList>
    </citation>
    <scope>NUCLEOTIDE SEQUENCE [LARGE SCALE GENOMIC DNA]</scope>
    <source>
        <strain evidence="6 7">FBKL4.011</strain>
    </source>
</reference>
<dbReference type="PRINTS" id="PR01011">
    <property type="entry name" value="GLUTPROXDASE"/>
</dbReference>
<dbReference type="CDD" id="cd00340">
    <property type="entry name" value="GSH_Peroxidase"/>
    <property type="match status" value="1"/>
</dbReference>
<protein>
    <recommendedName>
        <fullName evidence="5">Glutathione peroxidase</fullName>
    </recommendedName>
</protein>
<dbReference type="InterPro" id="IPR029759">
    <property type="entry name" value="GPX_AS"/>
</dbReference>
<dbReference type="Gene3D" id="3.40.30.10">
    <property type="entry name" value="Glutaredoxin"/>
    <property type="match status" value="1"/>
</dbReference>